<reference evidence="1 2" key="1">
    <citation type="journal article" date="2013" name="Genome Announc.">
        <title>Draft Genome Sequence of the Lignocellulose Decomposer Thermobifida fusca Strain TM51.</title>
        <authorList>
            <person name="Toth A."/>
            <person name="Barna T."/>
            <person name="Nagy I."/>
            <person name="Horvath B."/>
            <person name="Nagy I."/>
            <person name="Tancsics A."/>
            <person name="Kriszt B."/>
            <person name="Baka E."/>
            <person name="Fekete C."/>
            <person name="Kukolya J."/>
        </authorList>
    </citation>
    <scope>NUCLEOTIDE SEQUENCE [LARGE SCALE GENOMIC DNA]</scope>
    <source>
        <strain evidence="1 2">TM51</strain>
    </source>
</reference>
<dbReference type="Gene3D" id="3.30.1460.10">
    <property type="match status" value="1"/>
</dbReference>
<dbReference type="AlphaFoldDB" id="A0A9P2T851"/>
<evidence type="ECO:0000313" key="1">
    <source>
        <dbReference type="EMBL" id="EOR70058.1"/>
    </source>
</evidence>
<dbReference type="RefSeq" id="WP_011293335.1">
    <property type="nucleotide sequence ID" value="NZ_AOSG01000086.1"/>
</dbReference>
<dbReference type="Pfam" id="PF10722">
    <property type="entry name" value="YbjN"/>
    <property type="match status" value="1"/>
</dbReference>
<gene>
    <name evidence="1" type="ORF">TM51_14961</name>
</gene>
<organism evidence="1 2">
    <name type="scientific">Thermobifida fusca TM51</name>
    <dbReference type="NCBI Taxonomy" id="1169414"/>
    <lineage>
        <taxon>Bacteria</taxon>
        <taxon>Bacillati</taxon>
        <taxon>Actinomycetota</taxon>
        <taxon>Actinomycetes</taxon>
        <taxon>Streptosporangiales</taxon>
        <taxon>Nocardiopsidaceae</taxon>
        <taxon>Thermobifida</taxon>
    </lineage>
</organism>
<dbReference type="SUPFAM" id="SSF69635">
    <property type="entry name" value="Type III secretory system chaperone-like"/>
    <property type="match status" value="1"/>
</dbReference>
<evidence type="ECO:0000313" key="2">
    <source>
        <dbReference type="Proteomes" id="UP000014184"/>
    </source>
</evidence>
<protein>
    <recommendedName>
        <fullName evidence="3">YbjN domain-containing protein</fullName>
    </recommendedName>
</protein>
<proteinExistence type="predicted"/>
<keyword evidence="2" id="KW-1185">Reference proteome</keyword>
<dbReference type="EMBL" id="AOSG01000086">
    <property type="protein sequence ID" value="EOR70058.1"/>
    <property type="molecule type" value="Genomic_DNA"/>
</dbReference>
<comment type="caution">
    <text evidence="1">The sequence shown here is derived from an EMBL/GenBank/DDBJ whole genome shotgun (WGS) entry which is preliminary data.</text>
</comment>
<evidence type="ECO:0008006" key="3">
    <source>
        <dbReference type="Google" id="ProtNLM"/>
    </source>
</evidence>
<dbReference type="SMR" id="A0A9P2T851"/>
<dbReference type="Proteomes" id="UP000014184">
    <property type="component" value="Unassembled WGS sequence"/>
</dbReference>
<sequence length="173" mass="19990">MPTQEQVDAAEAIEQALKEAELEYERPRPDAFLVTLPGERKLKTLVWLNIGRHSLLIKSFFCRRPDENEGEFYRYLMRRNSDMYGMAFTADDVGDVYITGRLPLAGITPQEVDRLLGCLLSYSDENFNPALERGFATAIRKEWEWRTKRGVSRRNLKAFRHLVEQGSDDGCAR</sequence>
<dbReference type="CDD" id="cd17036">
    <property type="entry name" value="T3SC_YbjN-like_1"/>
    <property type="match status" value="1"/>
</dbReference>
<name>A0A9P2T851_THEFU</name>
<dbReference type="InterPro" id="IPR019660">
    <property type="entry name" value="Put_sensory_transdc_reg_YbjN"/>
</dbReference>
<accession>A0A9P2T851</accession>